<dbReference type="RefSeq" id="WP_202661869.1">
    <property type="nucleotide sequence ID" value="NZ_JAESVP010000007.1"/>
</dbReference>
<dbReference type="Proteomes" id="UP000619033">
    <property type="component" value="Unassembled WGS sequence"/>
</dbReference>
<sequence length="179" mass="19813">MNQPDTEVDLDQMHSAICTAIREALPILQTVEAYDEDRRDLPLPACLIELVDLEPVPDDDPGTEQLAATSRWEARIILGLRDFETKRAAPKMAAAIALAVRNNRWGLRVGPAVPTAIEPDDFAPELDKFEVWRIDWEQRIHIGPSVWTDEGTIPTQVFSGFAPEVGAANPGDYGPVTDE</sequence>
<organism evidence="1 2">
    <name type="scientific">Fuscibacter oryzae</name>
    <dbReference type="NCBI Taxonomy" id="2803939"/>
    <lineage>
        <taxon>Bacteria</taxon>
        <taxon>Pseudomonadati</taxon>
        <taxon>Pseudomonadota</taxon>
        <taxon>Alphaproteobacteria</taxon>
        <taxon>Rhodobacterales</taxon>
        <taxon>Paracoccaceae</taxon>
        <taxon>Fuscibacter</taxon>
    </lineage>
</organism>
<keyword evidence="2" id="KW-1185">Reference proteome</keyword>
<accession>A0A8J7MVK6</accession>
<dbReference type="AlphaFoldDB" id="A0A8J7MVK6"/>
<dbReference type="EMBL" id="JAESVP010000007">
    <property type="protein sequence ID" value="MBL4929333.1"/>
    <property type="molecule type" value="Genomic_DNA"/>
</dbReference>
<evidence type="ECO:0008006" key="3">
    <source>
        <dbReference type="Google" id="ProtNLM"/>
    </source>
</evidence>
<evidence type="ECO:0000313" key="2">
    <source>
        <dbReference type="Proteomes" id="UP000619033"/>
    </source>
</evidence>
<evidence type="ECO:0000313" key="1">
    <source>
        <dbReference type="EMBL" id="MBL4929333.1"/>
    </source>
</evidence>
<comment type="caution">
    <text evidence="1">The sequence shown here is derived from an EMBL/GenBank/DDBJ whole genome shotgun (WGS) entry which is preliminary data.</text>
</comment>
<proteinExistence type="predicted"/>
<gene>
    <name evidence="1" type="ORF">JI744_14595</name>
</gene>
<reference evidence="1" key="1">
    <citation type="submission" date="2021-01" db="EMBL/GenBank/DDBJ databases">
        <title>Genome seq and assembly of Tabrizicola sp. KVB23.</title>
        <authorList>
            <person name="Chhetri G."/>
        </authorList>
    </citation>
    <scope>NUCLEOTIDE SEQUENCE</scope>
    <source>
        <strain evidence="1">KVB23</strain>
    </source>
</reference>
<name>A0A8J7MVK6_9RHOB</name>
<protein>
    <recommendedName>
        <fullName evidence="3">Phage protein</fullName>
    </recommendedName>
</protein>